<dbReference type="Pfam" id="PF06725">
    <property type="entry name" value="3D"/>
    <property type="match status" value="1"/>
</dbReference>
<dbReference type="CDD" id="cd14485">
    <property type="entry name" value="mltA_like_LT_A"/>
    <property type="match status" value="1"/>
</dbReference>
<evidence type="ECO:0000256" key="1">
    <source>
        <dbReference type="ARBA" id="ARBA00001420"/>
    </source>
</evidence>
<evidence type="ECO:0000313" key="9">
    <source>
        <dbReference type="Proteomes" id="UP001595556"/>
    </source>
</evidence>
<evidence type="ECO:0000256" key="4">
    <source>
        <dbReference type="ARBA" id="ARBA00023316"/>
    </source>
</evidence>
<dbReference type="InterPro" id="IPR005300">
    <property type="entry name" value="MltA_B"/>
</dbReference>
<protein>
    <recommendedName>
        <fullName evidence="2">peptidoglycan lytic exotransglycosylase</fullName>
        <ecNumber evidence="2">4.2.2.n1</ecNumber>
    </recommendedName>
    <alternativeName>
        <fullName evidence="5">Murein hydrolase A</fullName>
    </alternativeName>
</protein>
<organism evidence="8 9">
    <name type="scientific">Piscinibacterium candidicorallinum</name>
    <dbReference type="NCBI Taxonomy" id="1793872"/>
    <lineage>
        <taxon>Bacteria</taxon>
        <taxon>Pseudomonadati</taxon>
        <taxon>Pseudomonadota</taxon>
        <taxon>Betaproteobacteria</taxon>
        <taxon>Burkholderiales</taxon>
        <taxon>Piscinibacterium</taxon>
    </lineage>
</organism>
<name>A0ABV7H134_9BURK</name>
<accession>A0ABV7H134</accession>
<dbReference type="InterPro" id="IPR036908">
    <property type="entry name" value="RlpA-like_sf"/>
</dbReference>
<dbReference type="Pfam" id="PF03562">
    <property type="entry name" value="MltA"/>
    <property type="match status" value="1"/>
</dbReference>
<keyword evidence="3" id="KW-0456">Lyase</keyword>
<evidence type="ECO:0000256" key="5">
    <source>
        <dbReference type="ARBA" id="ARBA00030918"/>
    </source>
</evidence>
<dbReference type="SMART" id="SM00925">
    <property type="entry name" value="MltA"/>
    <property type="match status" value="1"/>
</dbReference>
<feature type="chain" id="PRO_5046279813" description="peptidoglycan lytic exotransglycosylase" evidence="6">
    <location>
        <begin position="26"/>
        <end position="406"/>
    </location>
</feature>
<dbReference type="EMBL" id="JBHRTI010000004">
    <property type="protein sequence ID" value="MFC3147618.1"/>
    <property type="molecule type" value="Genomic_DNA"/>
</dbReference>
<evidence type="ECO:0000256" key="6">
    <source>
        <dbReference type="SAM" id="SignalP"/>
    </source>
</evidence>
<proteinExistence type="predicted"/>
<keyword evidence="4" id="KW-0961">Cell wall biogenesis/degradation</keyword>
<evidence type="ECO:0000259" key="7">
    <source>
        <dbReference type="SMART" id="SM00925"/>
    </source>
</evidence>
<evidence type="ECO:0000313" key="8">
    <source>
        <dbReference type="EMBL" id="MFC3147618.1"/>
    </source>
</evidence>
<dbReference type="PANTHER" id="PTHR30124:SF0">
    <property type="entry name" value="MEMBRANE-BOUND LYTIC MUREIN TRANSGLYCOSYLASE A"/>
    <property type="match status" value="1"/>
</dbReference>
<dbReference type="Gene3D" id="2.40.40.10">
    <property type="entry name" value="RlpA-like domain"/>
    <property type="match status" value="1"/>
</dbReference>
<sequence length="406" mass="44769">MKTWIASGRTSVLWVSLGVLLASCAAPPPKAPPPPAPVAAPAPAPVAAPPKPAVPIIDTEVGRLVPVDFSELTEFSVDPLDDVHKTFRFSCQYFRNRKQAQWTPLCERLARLAPTDQAGLRALLMELQPYRIETDDGKATGTITGYYEPVLRGSRIKRNPYVHALYNRPSDLVVVTQGNAGARGRKVGEKVVPYFTREEIYSPSGQQSMSGREIVWVDDPMDVLLIEVQGSGRVMLPDGSAIRLSYADHNGHPRTPYSQWFRANGLPNIGSMEEISRWARTAPPERVKQMSNSNAQVVFFRWEPVTDVTVGPPGATGTPVVPMRSIAIDPRSIPLGAPVWIEFRSPINKDVMYRRLVFGSDTGGSIKGAVRADYFWGFGQQALQMARATRTDQGRMWVLLPKPTAQ</sequence>
<evidence type="ECO:0000256" key="3">
    <source>
        <dbReference type="ARBA" id="ARBA00023239"/>
    </source>
</evidence>
<dbReference type="PROSITE" id="PS51257">
    <property type="entry name" value="PROKAR_LIPOPROTEIN"/>
    <property type="match status" value="1"/>
</dbReference>
<dbReference type="PANTHER" id="PTHR30124">
    <property type="entry name" value="MEMBRANE-BOUND LYTIC MUREIN TRANSGLYCOSYLASE A"/>
    <property type="match status" value="1"/>
</dbReference>
<dbReference type="Proteomes" id="UP001595556">
    <property type="component" value="Unassembled WGS sequence"/>
</dbReference>
<feature type="signal peptide" evidence="6">
    <location>
        <begin position="1"/>
        <end position="25"/>
    </location>
</feature>
<dbReference type="CDD" id="cd14668">
    <property type="entry name" value="mlta_B"/>
    <property type="match status" value="1"/>
</dbReference>
<dbReference type="EC" id="4.2.2.n1" evidence="2"/>
<comment type="catalytic activity">
    <reaction evidence="1">
        <text>Exolytic cleavage of the (1-&gt;4)-beta-glycosidic linkage between N-acetylmuramic acid (MurNAc) and N-acetylglucosamine (GlcNAc) residues in peptidoglycan, from either the reducing or the non-reducing ends of the peptidoglycan chains, with concomitant formation of a 1,6-anhydrobond in the MurNAc residue.</text>
        <dbReference type="EC" id="4.2.2.n1"/>
    </reaction>
</comment>
<dbReference type="PIRSF" id="PIRSF019422">
    <property type="entry name" value="MltA"/>
    <property type="match status" value="1"/>
</dbReference>
<dbReference type="InterPro" id="IPR026044">
    <property type="entry name" value="MltA"/>
</dbReference>
<reference evidence="9" key="1">
    <citation type="journal article" date="2019" name="Int. J. Syst. Evol. Microbiol.">
        <title>The Global Catalogue of Microorganisms (GCM) 10K type strain sequencing project: providing services to taxonomists for standard genome sequencing and annotation.</title>
        <authorList>
            <consortium name="The Broad Institute Genomics Platform"/>
            <consortium name="The Broad Institute Genome Sequencing Center for Infectious Disease"/>
            <person name="Wu L."/>
            <person name="Ma J."/>
        </authorList>
    </citation>
    <scope>NUCLEOTIDE SEQUENCE [LARGE SCALE GENOMIC DNA]</scope>
    <source>
        <strain evidence="9">KCTC 52168</strain>
    </source>
</reference>
<gene>
    <name evidence="8" type="ORF">ACFOEN_08185</name>
</gene>
<dbReference type="RefSeq" id="WP_377302877.1">
    <property type="nucleotide sequence ID" value="NZ_CP180191.1"/>
</dbReference>
<keyword evidence="9" id="KW-1185">Reference proteome</keyword>
<evidence type="ECO:0000256" key="2">
    <source>
        <dbReference type="ARBA" id="ARBA00012587"/>
    </source>
</evidence>
<feature type="domain" description="Lytic transglycosylase MltA" evidence="7">
    <location>
        <begin position="150"/>
        <end position="301"/>
    </location>
</feature>
<comment type="caution">
    <text evidence="8">The sequence shown here is derived from an EMBL/GenBank/DDBJ whole genome shotgun (WGS) entry which is preliminary data.</text>
</comment>
<dbReference type="SUPFAM" id="SSF50685">
    <property type="entry name" value="Barwin-like endoglucanases"/>
    <property type="match status" value="1"/>
</dbReference>
<keyword evidence="6" id="KW-0732">Signal</keyword>
<dbReference type="Gene3D" id="2.40.240.50">
    <property type="entry name" value="Barwin-like endoglucanases"/>
    <property type="match status" value="1"/>
</dbReference>
<dbReference type="InterPro" id="IPR010611">
    <property type="entry name" value="3D_dom"/>
</dbReference>